<dbReference type="RefSeq" id="XP_065674050.1">
    <property type="nucleotide sequence ID" value="XM_065817978.1"/>
</dbReference>
<evidence type="ECO:0000259" key="1">
    <source>
        <dbReference type="Pfam" id="PF01498"/>
    </source>
</evidence>
<dbReference type="Proteomes" id="UP001652625">
    <property type="component" value="Chromosome 14"/>
</dbReference>
<name>A0ABM4DHT4_HYDVU</name>
<dbReference type="InterPro" id="IPR009057">
    <property type="entry name" value="Homeodomain-like_sf"/>
</dbReference>
<dbReference type="InterPro" id="IPR036388">
    <property type="entry name" value="WH-like_DNA-bd_sf"/>
</dbReference>
<gene>
    <name evidence="3" type="primary">LOC136090995</name>
</gene>
<organism evidence="2 3">
    <name type="scientific">Hydra vulgaris</name>
    <name type="common">Hydra</name>
    <name type="synonym">Hydra attenuata</name>
    <dbReference type="NCBI Taxonomy" id="6087"/>
    <lineage>
        <taxon>Eukaryota</taxon>
        <taxon>Metazoa</taxon>
        <taxon>Cnidaria</taxon>
        <taxon>Hydrozoa</taxon>
        <taxon>Hydroidolina</taxon>
        <taxon>Anthoathecata</taxon>
        <taxon>Aplanulata</taxon>
        <taxon>Hydridae</taxon>
        <taxon>Hydra</taxon>
    </lineage>
</organism>
<dbReference type="InterPro" id="IPR036397">
    <property type="entry name" value="RNaseH_sf"/>
</dbReference>
<dbReference type="Gene3D" id="1.10.10.10">
    <property type="entry name" value="Winged helix-like DNA-binding domain superfamily/Winged helix DNA-binding domain"/>
    <property type="match status" value="1"/>
</dbReference>
<evidence type="ECO:0000313" key="3">
    <source>
        <dbReference type="RefSeq" id="XP_065674050.1"/>
    </source>
</evidence>
<feature type="domain" description="Transposase Tc1-like" evidence="1">
    <location>
        <begin position="70"/>
        <end position="141"/>
    </location>
</feature>
<dbReference type="InterPro" id="IPR002492">
    <property type="entry name" value="Transposase_Tc1-like"/>
</dbReference>
<dbReference type="GeneID" id="136090995"/>
<reference evidence="3" key="1">
    <citation type="submission" date="2025-08" db="UniProtKB">
        <authorList>
            <consortium name="RefSeq"/>
        </authorList>
    </citation>
    <scope>IDENTIFICATION</scope>
</reference>
<proteinExistence type="predicted"/>
<keyword evidence="2" id="KW-1185">Reference proteome</keyword>
<dbReference type="SUPFAM" id="SSF46689">
    <property type="entry name" value="Homeodomain-like"/>
    <property type="match status" value="1"/>
</dbReference>
<dbReference type="Pfam" id="PF01498">
    <property type="entry name" value="HTH_Tnp_Tc3_2"/>
    <property type="match status" value="1"/>
</dbReference>
<protein>
    <submittedName>
        <fullName evidence="3">Uncharacterized protein LOC136090995</fullName>
    </submittedName>
</protein>
<dbReference type="Gene3D" id="3.30.420.10">
    <property type="entry name" value="Ribonuclease H-like superfamily/Ribonuclease H"/>
    <property type="match status" value="1"/>
</dbReference>
<accession>A0ABM4DHT4</accession>
<evidence type="ECO:0000313" key="2">
    <source>
        <dbReference type="Proteomes" id="UP001652625"/>
    </source>
</evidence>
<sequence>MVGGKRHWTVSQRNLAVDLVNQGKTYRQVQQKTGIPHNTVSDIMKKYNLIGTTATKEGQGRKKKTSKSFDRNLIIQVKKNRFISARKLAEQAEENYGIKLSHQTIRNCIRDQGFQGRLVRNKPYLSKKHMKRRLEFAMKFKNMPLSFWKKILWSDESKFNLKSSDGAQKVWRKAEEAYKLSCVRGTVKYGAVT</sequence>